<evidence type="ECO:0000256" key="2">
    <source>
        <dbReference type="ARBA" id="ARBA00022598"/>
    </source>
</evidence>
<proteinExistence type="inferred from homology"/>
<gene>
    <name evidence="9" type="ORF">ILEXP_LOCUS57574</name>
</gene>
<organism evidence="9 10">
    <name type="scientific">Ilex paraguariensis</name>
    <name type="common">yerba mate</name>
    <dbReference type="NCBI Taxonomy" id="185542"/>
    <lineage>
        <taxon>Eukaryota</taxon>
        <taxon>Viridiplantae</taxon>
        <taxon>Streptophyta</taxon>
        <taxon>Embryophyta</taxon>
        <taxon>Tracheophyta</taxon>
        <taxon>Spermatophyta</taxon>
        <taxon>Magnoliopsida</taxon>
        <taxon>eudicotyledons</taxon>
        <taxon>Gunneridae</taxon>
        <taxon>Pentapetalae</taxon>
        <taxon>asterids</taxon>
        <taxon>campanulids</taxon>
        <taxon>Aquifoliales</taxon>
        <taxon>Aquifoliaceae</taxon>
        <taxon>Ilex</taxon>
    </lineage>
</organism>
<evidence type="ECO:0000256" key="4">
    <source>
        <dbReference type="ARBA" id="ARBA00022741"/>
    </source>
</evidence>
<accession>A0ABC8V153</accession>
<dbReference type="InterPro" id="IPR014729">
    <property type="entry name" value="Rossmann-like_a/b/a_fold"/>
</dbReference>
<keyword evidence="5" id="KW-0067">ATP-binding</keyword>
<dbReference type="GO" id="GO:0032267">
    <property type="term" value="F:tRNA(Ile)-lysidine synthase activity"/>
    <property type="evidence" value="ECO:0007669"/>
    <property type="project" value="UniProtKB-EC"/>
</dbReference>
<evidence type="ECO:0000313" key="10">
    <source>
        <dbReference type="Proteomes" id="UP001642360"/>
    </source>
</evidence>
<feature type="compositionally biased region" description="Low complexity" evidence="7">
    <location>
        <begin position="385"/>
        <end position="415"/>
    </location>
</feature>
<dbReference type="Proteomes" id="UP001642360">
    <property type="component" value="Unassembled WGS sequence"/>
</dbReference>
<dbReference type="GO" id="GO:0005524">
    <property type="term" value="F:ATP binding"/>
    <property type="evidence" value="ECO:0007669"/>
    <property type="project" value="UniProtKB-KW"/>
</dbReference>
<keyword evidence="2" id="KW-0436">Ligase</keyword>
<dbReference type="Gene3D" id="3.40.50.620">
    <property type="entry name" value="HUPs"/>
    <property type="match status" value="1"/>
</dbReference>
<evidence type="ECO:0000256" key="5">
    <source>
        <dbReference type="ARBA" id="ARBA00022840"/>
    </source>
</evidence>
<dbReference type="HAMAP" id="MF_01161">
    <property type="entry name" value="tRNA_Ile_lys_synt"/>
    <property type="match status" value="1"/>
</dbReference>
<dbReference type="InterPro" id="IPR011063">
    <property type="entry name" value="TilS/TtcA_N"/>
</dbReference>
<evidence type="ECO:0000259" key="8">
    <source>
        <dbReference type="Pfam" id="PF01171"/>
    </source>
</evidence>
<dbReference type="NCBIfam" id="TIGR02432">
    <property type="entry name" value="lysidine_TilS_N"/>
    <property type="match status" value="1"/>
</dbReference>
<keyword evidence="3" id="KW-0819">tRNA processing</keyword>
<dbReference type="AlphaFoldDB" id="A0ABC8V153"/>
<dbReference type="CDD" id="cd01992">
    <property type="entry name" value="TilS_N"/>
    <property type="match status" value="1"/>
</dbReference>
<evidence type="ECO:0000256" key="7">
    <source>
        <dbReference type="SAM" id="MobiDB-lite"/>
    </source>
</evidence>
<dbReference type="SUPFAM" id="SSF52402">
    <property type="entry name" value="Adenine nucleotide alpha hydrolases-like"/>
    <property type="match status" value="1"/>
</dbReference>
<protein>
    <recommendedName>
        <fullName evidence="1">tRNA(Ile)-lysidine synthetase</fullName>
        <ecNumber evidence="1">6.3.4.19</ecNumber>
    </recommendedName>
</protein>
<evidence type="ECO:0000313" key="9">
    <source>
        <dbReference type="EMBL" id="CAK9187065.1"/>
    </source>
</evidence>
<feature type="compositionally biased region" description="Pro residues" evidence="7">
    <location>
        <begin position="416"/>
        <end position="430"/>
    </location>
</feature>
<dbReference type="InterPro" id="IPR012795">
    <property type="entry name" value="tRNA_Ile_lys_synt_N"/>
</dbReference>
<dbReference type="Pfam" id="PF01171">
    <property type="entry name" value="ATP_bind_3"/>
    <property type="match status" value="1"/>
</dbReference>
<keyword evidence="10" id="KW-1185">Reference proteome</keyword>
<dbReference type="PANTHER" id="PTHR43033">
    <property type="entry name" value="TRNA(ILE)-LYSIDINE SYNTHASE-RELATED"/>
    <property type="match status" value="1"/>
</dbReference>
<name>A0ABC8V153_9AQUA</name>
<dbReference type="InterPro" id="IPR012094">
    <property type="entry name" value="tRNA_Ile_lys_synt"/>
</dbReference>
<reference evidence="9 10" key="1">
    <citation type="submission" date="2024-02" db="EMBL/GenBank/DDBJ databases">
        <authorList>
            <person name="Vignale AGUSTIN F."/>
            <person name="Sosa J E."/>
            <person name="Modenutti C."/>
        </authorList>
    </citation>
    <scope>NUCLEOTIDE SEQUENCE [LARGE SCALE GENOMIC DNA]</scope>
</reference>
<feature type="compositionally biased region" description="Acidic residues" evidence="7">
    <location>
        <begin position="375"/>
        <end position="384"/>
    </location>
</feature>
<evidence type="ECO:0000256" key="3">
    <source>
        <dbReference type="ARBA" id="ARBA00022694"/>
    </source>
</evidence>
<dbReference type="EC" id="6.3.4.19" evidence="1"/>
<evidence type="ECO:0000256" key="1">
    <source>
        <dbReference type="ARBA" id="ARBA00013267"/>
    </source>
</evidence>
<evidence type="ECO:0000256" key="6">
    <source>
        <dbReference type="ARBA" id="ARBA00048539"/>
    </source>
</evidence>
<keyword evidence="4" id="KW-0547">Nucleotide-binding</keyword>
<feature type="domain" description="tRNA(Ile)-lysidine/2-thiocytidine synthase N-terminal" evidence="8">
    <location>
        <begin position="23"/>
        <end position="238"/>
    </location>
</feature>
<comment type="catalytic activity">
    <reaction evidence="6">
        <text>cytidine(34) in tRNA(Ile2) + L-lysine + ATP = lysidine(34) in tRNA(Ile2) + AMP + diphosphate + H(+)</text>
        <dbReference type="Rhea" id="RHEA:43744"/>
        <dbReference type="Rhea" id="RHEA-COMP:10625"/>
        <dbReference type="Rhea" id="RHEA-COMP:10670"/>
        <dbReference type="ChEBI" id="CHEBI:15378"/>
        <dbReference type="ChEBI" id="CHEBI:30616"/>
        <dbReference type="ChEBI" id="CHEBI:32551"/>
        <dbReference type="ChEBI" id="CHEBI:33019"/>
        <dbReference type="ChEBI" id="CHEBI:82748"/>
        <dbReference type="ChEBI" id="CHEBI:83665"/>
        <dbReference type="ChEBI" id="CHEBI:456215"/>
        <dbReference type="EC" id="6.3.4.19"/>
    </reaction>
</comment>
<dbReference type="EMBL" id="CAUOFW020009794">
    <property type="protein sequence ID" value="CAK9187065.1"/>
    <property type="molecule type" value="Genomic_DNA"/>
</dbReference>
<sequence>MSTYREAFAKRMAMAGLKPHHRIAIGVSGGPDSMALCVLAAGWKSDGLNAASHMSSGFIGGLLAIVVDHGFRAESKHEASIVCRRVMDMGIKCEIAHCEWSNGKPNQGHLQEAARDKRYQILQDVCVQHLIGVLLIAHHADDQKQKLTSIMQAELFILRLSRGSGVLGLAGMAFTSQLFTKCSDFDGEASSRHGILLVRPLLEYSKGDMYKICQGGDQEWVEDPTNQSALFARNRIRMSLKNLSSAIFNSELQAVISACRRTRLHVDQICRNLLNKAVTVMPGAGRTLLKETWPQYNKCAVDFLYMIHILIRESTFEYDMRCALVPVGITKFSKLIERATEFKENTPAETQPLPDHQAYYSLNLPTASANIATAETEDDVEEENLPIQPSSTSSVSPSPSLPAPSHLSNRPLPDLNLPPAPSPEPAPPAPLSAEEEQDLLTKREQVKRELRILLRIGYDRRGRNEKNG</sequence>
<feature type="region of interest" description="Disordered" evidence="7">
    <location>
        <begin position="374"/>
        <end position="446"/>
    </location>
</feature>
<comment type="caution">
    <text evidence="9">The sequence shown here is derived from an EMBL/GenBank/DDBJ whole genome shotgun (WGS) entry which is preliminary data.</text>
</comment>
<dbReference type="PANTHER" id="PTHR43033:SF5">
    <property type="entry name" value="TRNA(ILE)-LYSIDINE SYNTHETASE"/>
    <property type="match status" value="1"/>
</dbReference>
<dbReference type="GO" id="GO:0008033">
    <property type="term" value="P:tRNA processing"/>
    <property type="evidence" value="ECO:0007669"/>
    <property type="project" value="UniProtKB-KW"/>
</dbReference>